<dbReference type="InterPro" id="IPR008166">
    <property type="entry name" value="Glyco_transf_92"/>
</dbReference>
<evidence type="ECO:0000313" key="7">
    <source>
        <dbReference type="EMBL" id="KAK9885610.1"/>
    </source>
</evidence>
<reference evidence="7 8" key="1">
    <citation type="submission" date="2023-03" db="EMBL/GenBank/DDBJ databases">
        <title>Genome insight into feeding habits of ladybird beetles.</title>
        <authorList>
            <person name="Li H.-S."/>
            <person name="Huang Y.-H."/>
            <person name="Pang H."/>
        </authorList>
    </citation>
    <scope>NUCLEOTIDE SEQUENCE [LARGE SCALE GENOMIC DNA]</scope>
    <source>
        <strain evidence="7">SYSU_2023b</strain>
        <tissue evidence="7">Whole body</tissue>
    </source>
</reference>
<keyword evidence="3 6" id="KW-0328">Glycosyltransferase</keyword>
<evidence type="ECO:0000256" key="3">
    <source>
        <dbReference type="ARBA" id="ARBA00022676"/>
    </source>
</evidence>
<evidence type="ECO:0000256" key="1">
    <source>
        <dbReference type="ARBA" id="ARBA00004370"/>
    </source>
</evidence>
<dbReference type="GO" id="GO:0016020">
    <property type="term" value="C:membrane"/>
    <property type="evidence" value="ECO:0007669"/>
    <property type="project" value="UniProtKB-SubCell"/>
</dbReference>
<name>A0AAW1USX8_9CUCU</name>
<comment type="similarity">
    <text evidence="2 6">Belongs to the glycosyltransferase 92 family.</text>
</comment>
<dbReference type="Pfam" id="PF01697">
    <property type="entry name" value="Glyco_transf_92"/>
    <property type="match status" value="1"/>
</dbReference>
<keyword evidence="4 6" id="KW-0808">Transferase</keyword>
<proteinExistence type="inferred from homology"/>
<dbReference type="EMBL" id="JARQZJ010000096">
    <property type="protein sequence ID" value="KAK9885610.1"/>
    <property type="molecule type" value="Genomic_DNA"/>
</dbReference>
<comment type="caution">
    <text evidence="7">The sequence shown here is derived from an EMBL/GenBank/DDBJ whole genome shotgun (WGS) entry which is preliminary data.</text>
</comment>
<keyword evidence="8" id="KW-1185">Reference proteome</keyword>
<protein>
    <recommendedName>
        <fullName evidence="6">Glycosyltransferase family 92 protein</fullName>
        <ecNumber evidence="6">2.4.1.-</ecNumber>
    </recommendedName>
</protein>
<evidence type="ECO:0000256" key="2">
    <source>
        <dbReference type="ARBA" id="ARBA00007647"/>
    </source>
</evidence>
<evidence type="ECO:0000256" key="5">
    <source>
        <dbReference type="ARBA" id="ARBA00023136"/>
    </source>
</evidence>
<keyword evidence="5" id="KW-0472">Membrane</keyword>
<dbReference type="Proteomes" id="UP001431783">
    <property type="component" value="Unassembled WGS sequence"/>
</dbReference>
<dbReference type="AlphaFoldDB" id="A0AAW1USX8"/>
<accession>A0AAW1USX8</accession>
<dbReference type="EC" id="2.4.1.-" evidence="6"/>
<organism evidence="7 8">
    <name type="scientific">Henosepilachna vigintioctopunctata</name>
    <dbReference type="NCBI Taxonomy" id="420089"/>
    <lineage>
        <taxon>Eukaryota</taxon>
        <taxon>Metazoa</taxon>
        <taxon>Ecdysozoa</taxon>
        <taxon>Arthropoda</taxon>
        <taxon>Hexapoda</taxon>
        <taxon>Insecta</taxon>
        <taxon>Pterygota</taxon>
        <taxon>Neoptera</taxon>
        <taxon>Endopterygota</taxon>
        <taxon>Coleoptera</taxon>
        <taxon>Polyphaga</taxon>
        <taxon>Cucujiformia</taxon>
        <taxon>Coccinelloidea</taxon>
        <taxon>Coccinellidae</taxon>
        <taxon>Epilachninae</taxon>
        <taxon>Epilachnini</taxon>
        <taxon>Henosepilachna</taxon>
    </lineage>
</organism>
<comment type="subcellular location">
    <subcellularLocation>
        <location evidence="1">Membrane</location>
    </subcellularLocation>
</comment>
<evidence type="ECO:0000256" key="6">
    <source>
        <dbReference type="RuleBase" id="RU366017"/>
    </source>
</evidence>
<sequence length="391" mass="45884">MKKYKQLLLIIFSFTSLILFLVYRHEYNRLHYILEVFNFFGTPCNFSEISGSERVLDHYDWGENPIWQENDNFYTFSGFMNDSSAQVIALATKEAKLPKRCFIWYDNNESPRVGHMDYSQLAKDEDYSVYIFKCGFTNQFIKSVPYALSFRSKSSNVFNKKVMLTKLENRPIFVKTTICVLPAKYNKRELIEFISFHKLIGIKYFIFYYNDIPYSVIKFLGNLADILDLKTTFLQWNFPKYSTTLADIIVQKDCELRTSKKSLAYVVLKMNEYLIPLSSFSVHPLFEHYTPNFIDIPVQKVCISSNVTFYPIAIQNTNSIDDGNLHVIKFNFNVPNIKSKNVSQNEFQMVIHAYEYCSNYSGRIVTDQTISRYSTDFIRSTLVQLLIHDQI</sequence>
<evidence type="ECO:0000313" key="8">
    <source>
        <dbReference type="Proteomes" id="UP001431783"/>
    </source>
</evidence>
<gene>
    <name evidence="7" type="ORF">WA026_012374</name>
</gene>
<evidence type="ECO:0000256" key="4">
    <source>
        <dbReference type="ARBA" id="ARBA00022679"/>
    </source>
</evidence>
<dbReference type="GO" id="GO:0016757">
    <property type="term" value="F:glycosyltransferase activity"/>
    <property type="evidence" value="ECO:0007669"/>
    <property type="project" value="UniProtKB-UniRule"/>
</dbReference>